<name>A0A1F6FPY9_9BACT</name>
<accession>A0A1F6FPY9</accession>
<sequence length="151" mass="16103">MVESTTATDVAKEKSMTKQIAFSATFGVIPGYAHDNGLPENTTAGEILTNAWTAAMKAEFEASKIGVGGVIAESRTAYNPDWGCPKGGEVTATVTGESNPEFDKDSEAYKAAVLRIVKAVKCELKQSTVRVAFHDVSDYVYLTKDDEVAAT</sequence>
<comment type="caution">
    <text evidence="1">The sequence shown here is derived from an EMBL/GenBank/DDBJ whole genome shotgun (WGS) entry which is preliminary data.</text>
</comment>
<evidence type="ECO:0000313" key="1">
    <source>
        <dbReference type="EMBL" id="OGG87928.1"/>
    </source>
</evidence>
<organism evidence="1 2">
    <name type="scientific">Candidatus Kaiserbacteria bacterium RIFOXYD1_FULL_42_15</name>
    <dbReference type="NCBI Taxonomy" id="1798532"/>
    <lineage>
        <taxon>Bacteria</taxon>
        <taxon>Candidatus Kaiseribacteriota</taxon>
    </lineage>
</organism>
<evidence type="ECO:0000313" key="2">
    <source>
        <dbReference type="Proteomes" id="UP000179230"/>
    </source>
</evidence>
<proteinExistence type="predicted"/>
<dbReference type="AlphaFoldDB" id="A0A1F6FPY9"/>
<reference evidence="1 2" key="1">
    <citation type="journal article" date="2016" name="Nat. Commun.">
        <title>Thousands of microbial genomes shed light on interconnected biogeochemical processes in an aquifer system.</title>
        <authorList>
            <person name="Anantharaman K."/>
            <person name="Brown C.T."/>
            <person name="Hug L.A."/>
            <person name="Sharon I."/>
            <person name="Castelle C.J."/>
            <person name="Probst A.J."/>
            <person name="Thomas B.C."/>
            <person name="Singh A."/>
            <person name="Wilkins M.J."/>
            <person name="Karaoz U."/>
            <person name="Brodie E.L."/>
            <person name="Williams K.H."/>
            <person name="Hubbard S.S."/>
            <person name="Banfield J.F."/>
        </authorList>
    </citation>
    <scope>NUCLEOTIDE SEQUENCE [LARGE SCALE GENOMIC DNA]</scope>
</reference>
<dbReference type="Proteomes" id="UP000179230">
    <property type="component" value="Unassembled WGS sequence"/>
</dbReference>
<gene>
    <name evidence="1" type="ORF">A2592_01550</name>
</gene>
<dbReference type="EMBL" id="MFMT01000035">
    <property type="protein sequence ID" value="OGG87928.1"/>
    <property type="molecule type" value="Genomic_DNA"/>
</dbReference>
<protein>
    <submittedName>
        <fullName evidence="1">Uncharacterized protein</fullName>
    </submittedName>
</protein>